<gene>
    <name evidence="1" type="ORF">L2E82_48740</name>
</gene>
<dbReference type="Proteomes" id="UP001055811">
    <property type="component" value="Linkage Group LG09"/>
</dbReference>
<evidence type="ECO:0000313" key="2">
    <source>
        <dbReference type="Proteomes" id="UP001055811"/>
    </source>
</evidence>
<reference evidence="1 2" key="2">
    <citation type="journal article" date="2022" name="Mol. Ecol. Resour.">
        <title>The genomes of chicory, endive, great burdock and yacon provide insights into Asteraceae paleo-polyploidization history and plant inulin production.</title>
        <authorList>
            <person name="Fan W."/>
            <person name="Wang S."/>
            <person name="Wang H."/>
            <person name="Wang A."/>
            <person name="Jiang F."/>
            <person name="Liu H."/>
            <person name="Zhao H."/>
            <person name="Xu D."/>
            <person name="Zhang Y."/>
        </authorList>
    </citation>
    <scope>NUCLEOTIDE SEQUENCE [LARGE SCALE GENOMIC DNA]</scope>
    <source>
        <strain evidence="2">cv. Punajuju</strain>
        <tissue evidence="1">Leaves</tissue>
    </source>
</reference>
<name>A0ACB8YZT4_CICIN</name>
<reference evidence="2" key="1">
    <citation type="journal article" date="2022" name="Mol. Ecol. Resour.">
        <title>The genomes of chicory, endive, great burdock and yacon provide insights into Asteraceae palaeo-polyploidization history and plant inulin production.</title>
        <authorList>
            <person name="Fan W."/>
            <person name="Wang S."/>
            <person name="Wang H."/>
            <person name="Wang A."/>
            <person name="Jiang F."/>
            <person name="Liu H."/>
            <person name="Zhao H."/>
            <person name="Xu D."/>
            <person name="Zhang Y."/>
        </authorList>
    </citation>
    <scope>NUCLEOTIDE SEQUENCE [LARGE SCALE GENOMIC DNA]</scope>
    <source>
        <strain evidence="2">cv. Punajuju</strain>
    </source>
</reference>
<sequence>MVLGRGFVWCCVAVLFGVCLDVDFLWLKRVFLRVLAGFFALWTWGNLDVLVLEWVWCGVRFFALEWQEVSFLFIVAELQSSRRDQSREQEVGGVAFGASRRDRSFRRVAIAGQSGFFCVLLFFTSRPWLLSRRDCCSWVTFFAFCSLVHSNTSSGLVVKLDSLSNPATGEPMDVTVKFGALRPVPPTVLVEYKEFDNVDVWNHHGWWKGMTGGMNANDLYFVMLEDGTPLRVYDFSLRINQTFFHGDPSQWQYNKR</sequence>
<protein>
    <submittedName>
        <fullName evidence="1">Uncharacterized protein</fullName>
    </submittedName>
</protein>
<evidence type="ECO:0000313" key="1">
    <source>
        <dbReference type="EMBL" id="KAI3690611.1"/>
    </source>
</evidence>
<proteinExistence type="predicted"/>
<dbReference type="EMBL" id="CM042017">
    <property type="protein sequence ID" value="KAI3690611.1"/>
    <property type="molecule type" value="Genomic_DNA"/>
</dbReference>
<comment type="caution">
    <text evidence="1">The sequence shown here is derived from an EMBL/GenBank/DDBJ whole genome shotgun (WGS) entry which is preliminary data.</text>
</comment>
<organism evidence="1 2">
    <name type="scientific">Cichorium intybus</name>
    <name type="common">Chicory</name>
    <dbReference type="NCBI Taxonomy" id="13427"/>
    <lineage>
        <taxon>Eukaryota</taxon>
        <taxon>Viridiplantae</taxon>
        <taxon>Streptophyta</taxon>
        <taxon>Embryophyta</taxon>
        <taxon>Tracheophyta</taxon>
        <taxon>Spermatophyta</taxon>
        <taxon>Magnoliopsida</taxon>
        <taxon>eudicotyledons</taxon>
        <taxon>Gunneridae</taxon>
        <taxon>Pentapetalae</taxon>
        <taxon>asterids</taxon>
        <taxon>campanulids</taxon>
        <taxon>Asterales</taxon>
        <taxon>Asteraceae</taxon>
        <taxon>Cichorioideae</taxon>
        <taxon>Cichorieae</taxon>
        <taxon>Cichoriinae</taxon>
        <taxon>Cichorium</taxon>
    </lineage>
</organism>
<keyword evidence="2" id="KW-1185">Reference proteome</keyword>
<accession>A0ACB8YZT4</accession>